<name>A0A645D0S4_9ZZZZ</name>
<dbReference type="EC" id="2.4.-.-" evidence="2"/>
<protein>
    <submittedName>
        <fullName evidence="2">Putative glycosyltransferase EpsD</fullName>
        <ecNumber evidence="2">2.4.-.-</ecNumber>
    </submittedName>
</protein>
<keyword evidence="2" id="KW-0328">Glycosyltransferase</keyword>
<accession>A0A645D0S4</accession>
<dbReference type="Gene3D" id="3.40.50.2000">
    <property type="entry name" value="Glycogen Phosphorylase B"/>
    <property type="match status" value="2"/>
</dbReference>
<dbReference type="AlphaFoldDB" id="A0A645D0S4"/>
<dbReference type="EMBL" id="VSSQ01031693">
    <property type="protein sequence ID" value="MPM82683.1"/>
    <property type="molecule type" value="Genomic_DNA"/>
</dbReference>
<dbReference type="PANTHER" id="PTHR12526">
    <property type="entry name" value="GLYCOSYLTRANSFERASE"/>
    <property type="match status" value="1"/>
</dbReference>
<feature type="domain" description="Glycosyl transferase family 1" evidence="1">
    <location>
        <begin position="6"/>
        <end position="128"/>
    </location>
</feature>
<keyword evidence="2" id="KW-0808">Transferase</keyword>
<dbReference type="GO" id="GO:0016757">
    <property type="term" value="F:glycosyltransferase activity"/>
    <property type="evidence" value="ECO:0007669"/>
    <property type="project" value="UniProtKB-KW"/>
</dbReference>
<comment type="caution">
    <text evidence="2">The sequence shown here is derived from an EMBL/GenBank/DDBJ whole genome shotgun (WGS) entry which is preliminary data.</text>
</comment>
<reference evidence="2" key="1">
    <citation type="submission" date="2019-08" db="EMBL/GenBank/DDBJ databases">
        <authorList>
            <person name="Kucharzyk K."/>
            <person name="Murdoch R.W."/>
            <person name="Higgins S."/>
            <person name="Loffler F."/>
        </authorList>
    </citation>
    <scope>NUCLEOTIDE SEQUENCE</scope>
</reference>
<evidence type="ECO:0000259" key="1">
    <source>
        <dbReference type="Pfam" id="PF00534"/>
    </source>
</evidence>
<evidence type="ECO:0000313" key="2">
    <source>
        <dbReference type="EMBL" id="MPM82683.1"/>
    </source>
</evidence>
<dbReference type="SUPFAM" id="SSF53756">
    <property type="entry name" value="UDP-Glycosyltransferase/glycogen phosphorylase"/>
    <property type="match status" value="1"/>
</dbReference>
<proteinExistence type="predicted"/>
<sequence>MALLPERVKLALPGQGALLEECKALAKRLGVERRVFFPGSEPDMPRWYAAADLAVSASRSEGLPFNVMEAMYAGLPVAASAVKGHTDLLARGGGLLYPYGDAAACAAQLLCLTEDADLRRELGAQAREAVLPYGLERVLPQVMEAYLSAVPGMAEREPVFVGTAERAER</sequence>
<dbReference type="Pfam" id="PF00534">
    <property type="entry name" value="Glycos_transf_1"/>
    <property type="match status" value="1"/>
</dbReference>
<organism evidence="2">
    <name type="scientific">bioreactor metagenome</name>
    <dbReference type="NCBI Taxonomy" id="1076179"/>
    <lineage>
        <taxon>unclassified sequences</taxon>
        <taxon>metagenomes</taxon>
        <taxon>ecological metagenomes</taxon>
    </lineage>
</organism>
<gene>
    <name evidence="2" type="primary">epsD_6</name>
    <name evidence="2" type="ORF">SDC9_129745</name>
</gene>
<dbReference type="InterPro" id="IPR001296">
    <property type="entry name" value="Glyco_trans_1"/>
</dbReference>
<dbReference type="PANTHER" id="PTHR12526:SF636">
    <property type="entry name" value="BLL3647 PROTEIN"/>
    <property type="match status" value="1"/>
</dbReference>